<protein>
    <submittedName>
        <fullName evidence="1">Uncharacterized protein</fullName>
    </submittedName>
</protein>
<accession>A0A087TUY7</accession>
<name>A0A087TUY7_STEMI</name>
<reference evidence="1 2" key="1">
    <citation type="submission" date="2013-11" db="EMBL/GenBank/DDBJ databases">
        <title>Genome sequencing of Stegodyphus mimosarum.</title>
        <authorList>
            <person name="Bechsgaard J."/>
        </authorList>
    </citation>
    <scope>NUCLEOTIDE SEQUENCE [LARGE SCALE GENOMIC DNA]</scope>
</reference>
<dbReference type="EMBL" id="KK116846">
    <property type="protein sequence ID" value="KFM68926.1"/>
    <property type="molecule type" value="Genomic_DNA"/>
</dbReference>
<dbReference type="AlphaFoldDB" id="A0A087TUY7"/>
<evidence type="ECO:0000313" key="2">
    <source>
        <dbReference type="Proteomes" id="UP000054359"/>
    </source>
</evidence>
<evidence type="ECO:0000313" key="1">
    <source>
        <dbReference type="EMBL" id="KFM68926.1"/>
    </source>
</evidence>
<feature type="non-terminal residue" evidence="1">
    <location>
        <position position="51"/>
    </location>
</feature>
<organism evidence="1 2">
    <name type="scientific">Stegodyphus mimosarum</name>
    <name type="common">African social velvet spider</name>
    <dbReference type="NCBI Taxonomy" id="407821"/>
    <lineage>
        <taxon>Eukaryota</taxon>
        <taxon>Metazoa</taxon>
        <taxon>Ecdysozoa</taxon>
        <taxon>Arthropoda</taxon>
        <taxon>Chelicerata</taxon>
        <taxon>Arachnida</taxon>
        <taxon>Araneae</taxon>
        <taxon>Araneomorphae</taxon>
        <taxon>Entelegynae</taxon>
        <taxon>Eresoidea</taxon>
        <taxon>Eresidae</taxon>
        <taxon>Stegodyphus</taxon>
    </lineage>
</organism>
<keyword evidence="2" id="KW-1185">Reference proteome</keyword>
<proteinExistence type="predicted"/>
<sequence length="51" mass="5758">MSVTLTFFTGSTIIHSTRPPWFLMVQRATLFTVFTTSVVLTSTLKQVCFTI</sequence>
<dbReference type="Proteomes" id="UP000054359">
    <property type="component" value="Unassembled WGS sequence"/>
</dbReference>
<gene>
    <name evidence="1" type="ORF">X975_12650</name>
</gene>